<gene>
    <name evidence="1" type="ORF">FPANT_12196</name>
</gene>
<keyword evidence="2" id="KW-1185">Reference proteome</keyword>
<dbReference type="AlphaFoldDB" id="A0A8H5KKR6"/>
<comment type="caution">
    <text evidence="1">The sequence shown here is derived from an EMBL/GenBank/DDBJ whole genome shotgun (WGS) entry which is preliminary data.</text>
</comment>
<dbReference type="EMBL" id="JAAOAR010000783">
    <property type="protein sequence ID" value="KAF5573725.1"/>
    <property type="molecule type" value="Genomic_DNA"/>
</dbReference>
<accession>A0A8H5KKR6</accession>
<sequence length="138" mass="16025">MEQLRFYACCVITSSHSASLAATGNIGALITIIKWAPQLSVEIGLPDWIEDELREILIFEIIKTYLCQPFNRYAWFMLQVFGHEFHYHCPRSEDLSHIFSIIAKIVLLNPDVDRDFWANNMEFLLFGTLELLQELPDC</sequence>
<evidence type="ECO:0000313" key="1">
    <source>
        <dbReference type="EMBL" id="KAF5573725.1"/>
    </source>
</evidence>
<name>A0A8H5KKR6_9HYPO</name>
<evidence type="ECO:0000313" key="2">
    <source>
        <dbReference type="Proteomes" id="UP000544095"/>
    </source>
</evidence>
<reference evidence="1 2" key="1">
    <citation type="submission" date="2020-05" db="EMBL/GenBank/DDBJ databases">
        <title>Identification and distribution of gene clusters putatively required for synthesis of sphingolipid metabolism inhibitors in phylogenetically diverse species of the filamentous fungus Fusarium.</title>
        <authorList>
            <person name="Kim H.-S."/>
            <person name="Busman M."/>
            <person name="Brown D.W."/>
            <person name="Divon H."/>
            <person name="Uhlig S."/>
            <person name="Proctor R.H."/>
        </authorList>
    </citation>
    <scope>NUCLEOTIDE SEQUENCE [LARGE SCALE GENOMIC DNA]</scope>
    <source>
        <strain evidence="1 2">NRRL 25211</strain>
    </source>
</reference>
<proteinExistence type="predicted"/>
<protein>
    <submittedName>
        <fullName evidence="1">Uncharacterized protein</fullName>
    </submittedName>
</protein>
<dbReference type="Proteomes" id="UP000544095">
    <property type="component" value="Unassembled WGS sequence"/>
</dbReference>
<organism evidence="1 2">
    <name type="scientific">Fusarium pseudoanthophilum</name>
    <dbReference type="NCBI Taxonomy" id="48495"/>
    <lineage>
        <taxon>Eukaryota</taxon>
        <taxon>Fungi</taxon>
        <taxon>Dikarya</taxon>
        <taxon>Ascomycota</taxon>
        <taxon>Pezizomycotina</taxon>
        <taxon>Sordariomycetes</taxon>
        <taxon>Hypocreomycetidae</taxon>
        <taxon>Hypocreales</taxon>
        <taxon>Nectriaceae</taxon>
        <taxon>Fusarium</taxon>
        <taxon>Fusarium fujikuroi species complex</taxon>
    </lineage>
</organism>